<comment type="caution">
    <text evidence="2">The sequence shown here is derived from an EMBL/GenBank/DDBJ whole genome shotgun (WGS) entry which is preliminary data.</text>
</comment>
<evidence type="ECO:0008006" key="4">
    <source>
        <dbReference type="Google" id="ProtNLM"/>
    </source>
</evidence>
<dbReference type="Proteomes" id="UP000324575">
    <property type="component" value="Unassembled WGS sequence"/>
</dbReference>
<dbReference type="Gene3D" id="1.20.1270.90">
    <property type="entry name" value="AF1782-like"/>
    <property type="match status" value="1"/>
</dbReference>
<feature type="chain" id="PRO_5024392269" description="T9SS C-terminal target domain-containing protein" evidence="1">
    <location>
        <begin position="24"/>
        <end position="567"/>
    </location>
</feature>
<organism evidence="2 3">
    <name type="scientific">Candidatus Ordinivivax streblomastigis</name>
    <dbReference type="NCBI Taxonomy" id="2540710"/>
    <lineage>
        <taxon>Bacteria</taxon>
        <taxon>Pseudomonadati</taxon>
        <taxon>Bacteroidota</taxon>
        <taxon>Bacteroidia</taxon>
        <taxon>Bacteroidales</taxon>
        <taxon>Candidatus Ordinivivax</taxon>
    </lineage>
</organism>
<sequence>MKQNYFLLVLFLLISIHFNFVWAADNHKLHDRNNADSDAAALVSAGTYSDIETAQRAIYLYQVPSSPWKFGDYASATQKFTIYTDANATWQGTQWSGNVPITMYGESWFPNANFSPVIFFIAPETAIYKVNTTFDFRSANPGNTQGTTLFQFKAKDGLSVVNMNFSKSYSTNNKIQVSDFYVHLQEGDTIAFNQTCSVWGDPFCVWANLQVLGNNSGVAFTAEEANESGFYFDSYLEETDFSYLNAKIVASEILIAAAVPGTTLGTYPASAIASFQNAIDAAKTFVAQHQTDATQANINTQLATLTVAYNAFTATYKASVVATDEAGAEHQLLSGLYLIKLKGTDLYLTAPAAKGTTATNRVSYQPLRDADVQNCQKWNIQYNRNAGFTNPARYSFVSGTDSDTNWTENDASVVGHLDEGGYFRDKNTEETQIGPEGLYHNFTVHYDETAYGLYNVGTNRPLNISATIGAEIIMSYETTTPVQFLYELISAPNAPTSIAKMEVNQLKIISVEKGIRIITDQTAPVSIYTIAGILVKQIRVNADETIALNLGIYIVKQGNTVQKIIIR</sequence>
<dbReference type="EMBL" id="SNRX01000004">
    <property type="protein sequence ID" value="KAA6303003.1"/>
    <property type="molecule type" value="Genomic_DNA"/>
</dbReference>
<proteinExistence type="predicted"/>
<name>A0A5M8P3G5_9BACT</name>
<evidence type="ECO:0000313" key="2">
    <source>
        <dbReference type="EMBL" id="KAA6303003.1"/>
    </source>
</evidence>
<reference evidence="2 3" key="1">
    <citation type="submission" date="2019-03" db="EMBL/GenBank/DDBJ databases">
        <title>Single cell metagenomics reveals metabolic interactions within the superorganism composed of flagellate Streblomastix strix and complex community of Bacteroidetes bacteria on its surface.</title>
        <authorList>
            <person name="Treitli S.C."/>
            <person name="Kolisko M."/>
            <person name="Husnik F."/>
            <person name="Keeling P."/>
            <person name="Hampl V."/>
        </authorList>
    </citation>
    <scope>NUCLEOTIDE SEQUENCE [LARGE SCALE GENOMIC DNA]</scope>
    <source>
        <strain evidence="2">St1</strain>
    </source>
</reference>
<accession>A0A5M8P3G5</accession>
<keyword evidence="1" id="KW-0732">Signal</keyword>
<gene>
    <name evidence="2" type="ORF">EZS26_000898</name>
</gene>
<evidence type="ECO:0000313" key="3">
    <source>
        <dbReference type="Proteomes" id="UP000324575"/>
    </source>
</evidence>
<dbReference type="AlphaFoldDB" id="A0A5M8P3G5"/>
<evidence type="ECO:0000256" key="1">
    <source>
        <dbReference type="SAM" id="SignalP"/>
    </source>
</evidence>
<feature type="signal peptide" evidence="1">
    <location>
        <begin position="1"/>
        <end position="23"/>
    </location>
</feature>
<protein>
    <recommendedName>
        <fullName evidence="4">T9SS C-terminal target domain-containing protein</fullName>
    </recommendedName>
</protein>